<reference evidence="1" key="1">
    <citation type="journal article" date="2015" name="Nature">
        <title>Complex archaea that bridge the gap between prokaryotes and eukaryotes.</title>
        <authorList>
            <person name="Spang A."/>
            <person name="Saw J.H."/>
            <person name="Jorgensen S.L."/>
            <person name="Zaremba-Niedzwiedzka K."/>
            <person name="Martijn J."/>
            <person name="Lind A.E."/>
            <person name="van Eijk R."/>
            <person name="Schleper C."/>
            <person name="Guy L."/>
            <person name="Ettema T.J."/>
        </authorList>
    </citation>
    <scope>NUCLEOTIDE SEQUENCE</scope>
</reference>
<organism evidence="1">
    <name type="scientific">marine sediment metagenome</name>
    <dbReference type="NCBI Taxonomy" id="412755"/>
    <lineage>
        <taxon>unclassified sequences</taxon>
        <taxon>metagenomes</taxon>
        <taxon>ecological metagenomes</taxon>
    </lineage>
</organism>
<comment type="caution">
    <text evidence="1">The sequence shown here is derived from an EMBL/GenBank/DDBJ whole genome shotgun (WGS) entry which is preliminary data.</text>
</comment>
<evidence type="ECO:0000313" key="1">
    <source>
        <dbReference type="EMBL" id="KKN54153.1"/>
    </source>
</evidence>
<sequence>MQDINPKEFERFMNAIEGIAHGMSAPSKTEELFDGRGAQTTVTPTLADAIFHLSESVSLGFSSLGTADAATPMGAIESLGVAIIEAANTIGSALTEMRE</sequence>
<dbReference type="EMBL" id="LAZR01000940">
    <property type="protein sequence ID" value="KKN54153.1"/>
    <property type="molecule type" value="Genomic_DNA"/>
</dbReference>
<dbReference type="AlphaFoldDB" id="A0A0F9UKM1"/>
<proteinExistence type="predicted"/>
<name>A0A0F9UKM1_9ZZZZ</name>
<accession>A0A0F9UKM1</accession>
<protein>
    <submittedName>
        <fullName evidence="1">Uncharacterized protein</fullName>
    </submittedName>
</protein>
<gene>
    <name evidence="1" type="ORF">LCGC14_0595020</name>
</gene>